<name>A0A3B0QS07_9ZZZZ</name>
<sequence length="304" mass="32203">PLRQMGASIDGKDGGRLLPLTITGSKLHAIDYKSPVASAQLKSCLLIAGLYAEGTTTVEEPGKSRDHTERMLRAFGVDVEVEGNKVSLGEQRTLKGTTINVPGDISSAAFFMVAAIITKDSELRINNIGVNYTRTGIKNILEEMMGARFRTEDRTEGQEEVANITVYSSSLKGIDIDGALLLPAIDEFPIVCVAAAFAKGTTRISGAAELRVKESDRITAMANALTAVGVKVEETEDGIIIHGSADSEGLIKGGTVDSLGDHRIAMAMAVAGLASVDGVEIRDPECVDVSYPDFFKVLGEVSQS</sequence>
<gene>
    <name evidence="9" type="ORF">MNBD_DELTA01-1238</name>
</gene>
<comment type="pathway">
    <text evidence="1">Metabolic intermediate biosynthesis; chorismate biosynthesis; chorismate from D-erythrose 4-phosphate and phosphoenolpyruvate: step 6/7.</text>
</comment>
<keyword evidence="6" id="KW-0057">Aromatic amino acid biosynthesis</keyword>
<dbReference type="EC" id="2.5.1.19" evidence="3"/>
<dbReference type="PROSITE" id="PS00885">
    <property type="entry name" value="EPSP_SYNTHASE_2"/>
    <property type="match status" value="1"/>
</dbReference>
<protein>
    <recommendedName>
        <fullName evidence="3">3-phosphoshikimate 1-carboxyvinyltransferase</fullName>
        <ecNumber evidence="3">2.5.1.19</ecNumber>
    </recommendedName>
</protein>
<dbReference type="GO" id="GO:0008652">
    <property type="term" value="P:amino acid biosynthetic process"/>
    <property type="evidence" value="ECO:0007669"/>
    <property type="project" value="UniProtKB-KW"/>
</dbReference>
<organism evidence="9">
    <name type="scientific">hydrothermal vent metagenome</name>
    <dbReference type="NCBI Taxonomy" id="652676"/>
    <lineage>
        <taxon>unclassified sequences</taxon>
        <taxon>metagenomes</taxon>
        <taxon>ecological metagenomes</taxon>
    </lineage>
</organism>
<proteinExistence type="inferred from homology"/>
<evidence type="ECO:0000256" key="6">
    <source>
        <dbReference type="ARBA" id="ARBA00023141"/>
    </source>
</evidence>
<dbReference type="InterPro" id="IPR036968">
    <property type="entry name" value="Enolpyruvate_Tfrase_sf"/>
</dbReference>
<evidence type="ECO:0000259" key="8">
    <source>
        <dbReference type="Pfam" id="PF00275"/>
    </source>
</evidence>
<evidence type="ECO:0000256" key="1">
    <source>
        <dbReference type="ARBA" id="ARBA00004811"/>
    </source>
</evidence>
<comment type="catalytic activity">
    <reaction evidence="7">
        <text>3-phosphoshikimate + phosphoenolpyruvate = 5-O-(1-carboxyvinyl)-3-phosphoshikimate + phosphate</text>
        <dbReference type="Rhea" id="RHEA:21256"/>
        <dbReference type="ChEBI" id="CHEBI:43474"/>
        <dbReference type="ChEBI" id="CHEBI:57701"/>
        <dbReference type="ChEBI" id="CHEBI:58702"/>
        <dbReference type="ChEBI" id="CHEBI:145989"/>
        <dbReference type="EC" id="2.5.1.19"/>
    </reaction>
    <physiologicalReaction direction="left-to-right" evidence="7">
        <dbReference type="Rhea" id="RHEA:21257"/>
    </physiologicalReaction>
</comment>
<evidence type="ECO:0000256" key="7">
    <source>
        <dbReference type="ARBA" id="ARBA00044633"/>
    </source>
</evidence>
<dbReference type="UniPathway" id="UPA00053">
    <property type="reaction ID" value="UER00089"/>
</dbReference>
<dbReference type="EMBL" id="UOEA01000031">
    <property type="protein sequence ID" value="VAV82869.1"/>
    <property type="molecule type" value="Genomic_DNA"/>
</dbReference>
<dbReference type="GO" id="GO:0003866">
    <property type="term" value="F:3-phosphoshikimate 1-carboxyvinyltransferase activity"/>
    <property type="evidence" value="ECO:0007669"/>
    <property type="project" value="UniProtKB-EC"/>
</dbReference>
<evidence type="ECO:0000256" key="4">
    <source>
        <dbReference type="ARBA" id="ARBA00022605"/>
    </source>
</evidence>
<dbReference type="AlphaFoldDB" id="A0A3B0QS07"/>
<dbReference type="InterPro" id="IPR001986">
    <property type="entry name" value="Enolpyruvate_Tfrase_dom"/>
</dbReference>
<dbReference type="GO" id="GO:0009073">
    <property type="term" value="P:aromatic amino acid family biosynthetic process"/>
    <property type="evidence" value="ECO:0007669"/>
    <property type="project" value="UniProtKB-KW"/>
</dbReference>
<dbReference type="NCBIfam" id="TIGR01356">
    <property type="entry name" value="aroA"/>
    <property type="match status" value="1"/>
</dbReference>
<dbReference type="CDD" id="cd01556">
    <property type="entry name" value="EPSP_synthase"/>
    <property type="match status" value="1"/>
</dbReference>
<comment type="similarity">
    <text evidence="2">Belongs to the EPSP synthase family.</text>
</comment>
<dbReference type="SUPFAM" id="SSF55205">
    <property type="entry name" value="EPT/RTPC-like"/>
    <property type="match status" value="1"/>
</dbReference>
<evidence type="ECO:0000256" key="2">
    <source>
        <dbReference type="ARBA" id="ARBA00009948"/>
    </source>
</evidence>
<dbReference type="InterPro" id="IPR006264">
    <property type="entry name" value="EPSP_synthase"/>
</dbReference>
<dbReference type="InterPro" id="IPR023193">
    <property type="entry name" value="EPSP_synthase_CS"/>
</dbReference>
<feature type="domain" description="Enolpyruvate transferase" evidence="8">
    <location>
        <begin position="1"/>
        <end position="298"/>
    </location>
</feature>
<evidence type="ECO:0000313" key="9">
    <source>
        <dbReference type="EMBL" id="VAV82869.1"/>
    </source>
</evidence>
<feature type="non-terminal residue" evidence="9">
    <location>
        <position position="1"/>
    </location>
</feature>
<dbReference type="PANTHER" id="PTHR21090:SF5">
    <property type="entry name" value="PENTAFUNCTIONAL AROM POLYPEPTIDE"/>
    <property type="match status" value="1"/>
</dbReference>
<dbReference type="Gene3D" id="3.65.10.10">
    <property type="entry name" value="Enolpyruvate transferase domain"/>
    <property type="match status" value="2"/>
</dbReference>
<reference evidence="9" key="1">
    <citation type="submission" date="2018-06" db="EMBL/GenBank/DDBJ databases">
        <authorList>
            <person name="Zhirakovskaya E."/>
        </authorList>
    </citation>
    <scope>NUCLEOTIDE SEQUENCE</scope>
</reference>
<accession>A0A3B0QS07</accession>
<keyword evidence="4" id="KW-0028">Amino-acid biosynthesis</keyword>
<keyword evidence="5 9" id="KW-0808">Transferase</keyword>
<evidence type="ECO:0000256" key="3">
    <source>
        <dbReference type="ARBA" id="ARBA00012450"/>
    </source>
</evidence>
<dbReference type="GO" id="GO:0009423">
    <property type="term" value="P:chorismate biosynthetic process"/>
    <property type="evidence" value="ECO:0007669"/>
    <property type="project" value="UniProtKB-UniPathway"/>
</dbReference>
<dbReference type="PANTHER" id="PTHR21090">
    <property type="entry name" value="AROM/DEHYDROQUINATE SYNTHASE"/>
    <property type="match status" value="1"/>
</dbReference>
<dbReference type="InterPro" id="IPR013792">
    <property type="entry name" value="RNA3'P_cycl/enolpyr_Trfase_a/b"/>
</dbReference>
<dbReference type="Pfam" id="PF00275">
    <property type="entry name" value="EPSP_synthase"/>
    <property type="match status" value="1"/>
</dbReference>
<evidence type="ECO:0000256" key="5">
    <source>
        <dbReference type="ARBA" id="ARBA00022679"/>
    </source>
</evidence>